<reference evidence="16" key="1">
    <citation type="journal article" date="2020" name="mSystems">
        <title>Genome- and Community-Level Interaction Insights into Carbon Utilization and Element Cycling Functions of Hydrothermarchaeota in Hydrothermal Sediment.</title>
        <authorList>
            <person name="Zhou Z."/>
            <person name="Liu Y."/>
            <person name="Xu W."/>
            <person name="Pan J."/>
            <person name="Luo Z.H."/>
            <person name="Li M."/>
        </authorList>
    </citation>
    <scope>NUCLEOTIDE SEQUENCE [LARGE SCALE GENOMIC DNA]</scope>
    <source>
        <strain evidence="16">HyVt-219</strain>
    </source>
</reference>
<dbReference type="FunFam" id="1.10.287.610:FF:000002">
    <property type="entry name" value="DNA ligase"/>
    <property type="match status" value="1"/>
</dbReference>
<dbReference type="InterPro" id="IPR013839">
    <property type="entry name" value="DNAligase_adenylation"/>
</dbReference>
<dbReference type="NCBIfam" id="TIGR00575">
    <property type="entry name" value="dnlj"/>
    <property type="match status" value="1"/>
</dbReference>
<dbReference type="Pfam" id="PF01653">
    <property type="entry name" value="DNA_ligase_aden"/>
    <property type="match status" value="1"/>
</dbReference>
<evidence type="ECO:0000259" key="15">
    <source>
        <dbReference type="PROSITE" id="PS50172"/>
    </source>
</evidence>
<organism evidence="16">
    <name type="scientific">Aerophobetes bacterium</name>
    <dbReference type="NCBI Taxonomy" id="2030807"/>
    <lineage>
        <taxon>Bacteria</taxon>
        <taxon>Candidatus Aerophobota</taxon>
    </lineage>
</organism>
<proteinExistence type="inferred from homology"/>
<evidence type="ECO:0000256" key="10">
    <source>
        <dbReference type="ARBA" id="ARBA00023027"/>
    </source>
</evidence>
<evidence type="ECO:0000256" key="4">
    <source>
        <dbReference type="ARBA" id="ARBA00022598"/>
    </source>
</evidence>
<evidence type="ECO:0000256" key="13">
    <source>
        <dbReference type="ARBA" id="ARBA00060881"/>
    </source>
</evidence>
<feature type="binding site" evidence="14">
    <location>
        <position position="413"/>
    </location>
    <ligand>
        <name>Zn(2+)</name>
        <dbReference type="ChEBI" id="CHEBI:29105"/>
    </ligand>
</feature>
<dbReference type="InterPro" id="IPR010994">
    <property type="entry name" value="RuvA_2-like"/>
</dbReference>
<dbReference type="InterPro" id="IPR033136">
    <property type="entry name" value="DNA_ligase_CS"/>
</dbReference>
<dbReference type="InterPro" id="IPR041663">
    <property type="entry name" value="DisA/LigA_HHH"/>
</dbReference>
<evidence type="ECO:0000256" key="14">
    <source>
        <dbReference type="HAMAP-Rule" id="MF_01588"/>
    </source>
</evidence>
<comment type="cofactor">
    <cofactor evidence="14">
        <name>Mg(2+)</name>
        <dbReference type="ChEBI" id="CHEBI:18420"/>
    </cofactor>
    <cofactor evidence="14">
        <name>Mn(2+)</name>
        <dbReference type="ChEBI" id="CHEBI:29035"/>
    </cofactor>
</comment>
<dbReference type="SMART" id="SM00292">
    <property type="entry name" value="BRCT"/>
    <property type="match status" value="1"/>
</dbReference>
<dbReference type="AlphaFoldDB" id="A0A7V0QR46"/>
<feature type="binding site" evidence="14">
    <location>
        <position position="410"/>
    </location>
    <ligand>
        <name>Zn(2+)</name>
        <dbReference type="ChEBI" id="CHEBI:29105"/>
    </ligand>
</feature>
<dbReference type="InterPro" id="IPR012340">
    <property type="entry name" value="NA-bd_OB-fold"/>
</dbReference>
<evidence type="ECO:0000313" key="16">
    <source>
        <dbReference type="EMBL" id="HDN84870.1"/>
    </source>
</evidence>
<dbReference type="HAMAP" id="MF_01588">
    <property type="entry name" value="DNA_ligase_A"/>
    <property type="match status" value="1"/>
</dbReference>
<evidence type="ECO:0000256" key="8">
    <source>
        <dbReference type="ARBA" id="ARBA00022833"/>
    </source>
</evidence>
<dbReference type="InterPro" id="IPR013840">
    <property type="entry name" value="DNAligase_N"/>
</dbReference>
<dbReference type="SUPFAM" id="SSF56091">
    <property type="entry name" value="DNA ligase/mRNA capping enzyme, catalytic domain"/>
    <property type="match status" value="1"/>
</dbReference>
<sequence>MTKQEAKKEIEKLRKEIHYHDYRYYVLNEPVISDAEYDKLMRRLQELEEKFPDLVTPDSPTQRVGAPPREEFGTVRHAIPMLSLSNAFEENEVYEFDRRVKKGLNGGKPEYVAEPKIDGLAIEIVYEKGVMIVGSTRGDGEVGEDVTENIKTIRSIPLRLREEEIKAPDLIEVRGEVYMSKEEFRKLNQERERKGEPLFANPRNAAAGSLRQLDPKVTASRHLKVFFYGVGRVEGIKFDTHWEILRTLPKWGFMVNPNIQLCPDIEDCIRYFNRISEIREELDYEIDGVVFKVNQLEYQRRLGEISRSPRWALAYKFPPVQVTTRIVDIKVQVGRTGALTPVAILDPVEVGGVKVSRATLHNQDEIERKDVRIGDVVLVQRAGDVIPEVVKVIKERRTGNEVKFKFPSRCPVCGTKVSQPPGEVVARCPNISCPARLKESIKHFASKQALDIEGLGDKIVEALVDRGMVKSISDLYRLKKEDFLKLEGFAEKSAQNMIDALERSKKTSLDRLLYGLGIRHVGQHLARVLTEHYPDIESLSKASVDELMQIPEIGPEVATSIKDFFSREENLKVISELEKLGVRYPREKRQVEGKLKGLTFVFTGEMDNFTREEAKRLVEEKGGRVASSVSRKTSFVVAGKNPGSKLDKARGYGVKIIGEKEFIKLIQQ</sequence>
<dbReference type="GO" id="GO:0046872">
    <property type="term" value="F:metal ion binding"/>
    <property type="evidence" value="ECO:0007669"/>
    <property type="project" value="UniProtKB-KW"/>
</dbReference>
<dbReference type="Gene3D" id="1.10.287.610">
    <property type="entry name" value="Helix hairpin bin"/>
    <property type="match status" value="1"/>
</dbReference>
<comment type="similarity">
    <text evidence="13 14">Belongs to the NAD-dependent DNA ligase family. LigA subfamily.</text>
</comment>
<dbReference type="FunFam" id="3.30.470.30:FF:000001">
    <property type="entry name" value="DNA ligase"/>
    <property type="match status" value="1"/>
</dbReference>
<dbReference type="GO" id="GO:0006260">
    <property type="term" value="P:DNA replication"/>
    <property type="evidence" value="ECO:0007669"/>
    <property type="project" value="UniProtKB-KW"/>
</dbReference>
<name>A0A7V0QR46_UNCAE</name>
<evidence type="ECO:0000256" key="1">
    <source>
        <dbReference type="ARBA" id="ARBA00004067"/>
    </source>
</evidence>
<dbReference type="Gene3D" id="2.40.50.140">
    <property type="entry name" value="Nucleic acid-binding proteins"/>
    <property type="match status" value="1"/>
</dbReference>
<evidence type="ECO:0000256" key="3">
    <source>
        <dbReference type="ARBA" id="ARBA00013308"/>
    </source>
</evidence>
<dbReference type="SMART" id="SM00278">
    <property type="entry name" value="HhH1"/>
    <property type="match status" value="3"/>
</dbReference>
<feature type="binding site" evidence="14">
    <location>
        <position position="292"/>
    </location>
    <ligand>
        <name>NAD(+)</name>
        <dbReference type="ChEBI" id="CHEBI:57540"/>
    </ligand>
</feature>
<evidence type="ECO:0000256" key="5">
    <source>
        <dbReference type="ARBA" id="ARBA00022705"/>
    </source>
</evidence>
<dbReference type="Pfam" id="PF03120">
    <property type="entry name" value="OB_DNA_ligase"/>
    <property type="match status" value="1"/>
</dbReference>
<dbReference type="Gene3D" id="1.10.150.20">
    <property type="entry name" value="5' to 3' exonuclease, C-terminal subdomain"/>
    <property type="match status" value="2"/>
</dbReference>
<dbReference type="Proteomes" id="UP000885660">
    <property type="component" value="Unassembled WGS sequence"/>
</dbReference>
<dbReference type="InterPro" id="IPR003583">
    <property type="entry name" value="Hlx-hairpin-Hlx_DNA-bd_motif"/>
</dbReference>
<keyword evidence="7 14" id="KW-0227">DNA damage</keyword>
<keyword evidence="4 14" id="KW-0436">Ligase</keyword>
<dbReference type="FunFam" id="2.40.50.140:FF:000012">
    <property type="entry name" value="DNA ligase"/>
    <property type="match status" value="1"/>
</dbReference>
<evidence type="ECO:0000256" key="7">
    <source>
        <dbReference type="ARBA" id="ARBA00022763"/>
    </source>
</evidence>
<feature type="binding site" evidence="14">
    <location>
        <position position="137"/>
    </location>
    <ligand>
        <name>NAD(+)</name>
        <dbReference type="ChEBI" id="CHEBI:57540"/>
    </ligand>
</feature>
<dbReference type="FunFam" id="1.10.150.20:FF:000006">
    <property type="entry name" value="DNA ligase"/>
    <property type="match status" value="1"/>
</dbReference>
<feature type="active site" description="N6-AMP-lysine intermediate" evidence="14">
    <location>
        <position position="116"/>
    </location>
</feature>
<dbReference type="InterPro" id="IPR004149">
    <property type="entry name" value="Znf_DNAligase_C4"/>
</dbReference>
<dbReference type="Pfam" id="PF00533">
    <property type="entry name" value="BRCT"/>
    <property type="match status" value="1"/>
</dbReference>
<dbReference type="PANTHER" id="PTHR23389:SF9">
    <property type="entry name" value="DNA LIGASE"/>
    <property type="match status" value="1"/>
</dbReference>
<dbReference type="FunFam" id="1.10.150.20:FF:000007">
    <property type="entry name" value="DNA ligase"/>
    <property type="match status" value="1"/>
</dbReference>
<keyword evidence="8 14" id="KW-0862">Zinc</keyword>
<keyword evidence="5 14" id="KW-0235">DNA replication</keyword>
<dbReference type="CDD" id="cd00114">
    <property type="entry name" value="LIGANc"/>
    <property type="match status" value="1"/>
</dbReference>
<dbReference type="GO" id="GO:0003911">
    <property type="term" value="F:DNA ligase (NAD+) activity"/>
    <property type="evidence" value="ECO:0007669"/>
    <property type="project" value="UniProtKB-UniRule"/>
</dbReference>
<protein>
    <recommendedName>
        <fullName evidence="3 14">DNA ligase</fullName>
        <ecNumber evidence="2 14">6.5.1.2</ecNumber>
    </recommendedName>
    <alternativeName>
        <fullName evidence="14">Polydeoxyribonucleotide synthase [NAD(+)]</fullName>
    </alternativeName>
</protein>
<dbReference type="EMBL" id="DRBC01000229">
    <property type="protein sequence ID" value="HDN84870.1"/>
    <property type="molecule type" value="Genomic_DNA"/>
</dbReference>
<dbReference type="PANTHER" id="PTHR23389">
    <property type="entry name" value="CHROMOSOME TRANSMISSION FIDELITY FACTOR 18"/>
    <property type="match status" value="1"/>
</dbReference>
<comment type="caution">
    <text evidence="16">The sequence shown here is derived from an EMBL/GenBank/DDBJ whole genome shotgun (WGS) entry which is preliminary data.</text>
</comment>
<feature type="binding site" evidence="14">
    <location>
        <position position="114"/>
    </location>
    <ligand>
        <name>NAD(+)</name>
        <dbReference type="ChEBI" id="CHEBI:57540"/>
    </ligand>
</feature>
<feature type="binding site" evidence="14">
    <location>
        <position position="176"/>
    </location>
    <ligand>
        <name>NAD(+)</name>
        <dbReference type="ChEBI" id="CHEBI:57540"/>
    </ligand>
</feature>
<evidence type="ECO:0000256" key="2">
    <source>
        <dbReference type="ARBA" id="ARBA00012722"/>
    </source>
</evidence>
<dbReference type="GO" id="GO:0006281">
    <property type="term" value="P:DNA repair"/>
    <property type="evidence" value="ECO:0007669"/>
    <property type="project" value="UniProtKB-KW"/>
</dbReference>
<keyword evidence="10 14" id="KW-0520">NAD</keyword>
<keyword evidence="11 14" id="KW-0234">DNA repair</keyword>
<dbReference type="InterPro" id="IPR004150">
    <property type="entry name" value="NAD_DNA_ligase_OB"/>
</dbReference>
<comment type="function">
    <text evidence="1 14">DNA ligase that catalyzes the formation of phosphodiester linkages between 5'-phosphoryl and 3'-hydroxyl groups in double-stranded DNA using NAD as a coenzyme and as the energy source for the reaction. It is essential for DNA replication and repair of damaged DNA.</text>
</comment>
<feature type="binding site" evidence="14">
    <location>
        <position position="316"/>
    </location>
    <ligand>
        <name>NAD(+)</name>
        <dbReference type="ChEBI" id="CHEBI:57540"/>
    </ligand>
</feature>
<dbReference type="SMART" id="SM00532">
    <property type="entry name" value="LIGANc"/>
    <property type="match status" value="1"/>
</dbReference>
<dbReference type="EC" id="6.5.1.2" evidence="2 14"/>
<keyword evidence="9 14" id="KW-0460">Magnesium</keyword>
<accession>A0A7V0QR46</accession>
<dbReference type="GO" id="GO:0003677">
    <property type="term" value="F:DNA binding"/>
    <property type="evidence" value="ECO:0007669"/>
    <property type="project" value="InterPro"/>
</dbReference>
<dbReference type="NCBIfam" id="NF005932">
    <property type="entry name" value="PRK07956.1"/>
    <property type="match status" value="1"/>
</dbReference>
<dbReference type="CDD" id="cd17748">
    <property type="entry name" value="BRCT_DNA_ligase_like"/>
    <property type="match status" value="1"/>
</dbReference>
<dbReference type="InterPro" id="IPR036420">
    <property type="entry name" value="BRCT_dom_sf"/>
</dbReference>
<dbReference type="Gene3D" id="6.20.10.30">
    <property type="match status" value="1"/>
</dbReference>
<feature type="binding site" evidence="14">
    <location>
        <begin position="83"/>
        <end position="84"/>
    </location>
    <ligand>
        <name>NAD(+)</name>
        <dbReference type="ChEBI" id="CHEBI:57540"/>
    </ligand>
</feature>
<feature type="domain" description="BRCT" evidence="15">
    <location>
        <begin position="590"/>
        <end position="668"/>
    </location>
</feature>
<dbReference type="InterPro" id="IPR001679">
    <property type="entry name" value="DNA_ligase"/>
</dbReference>
<dbReference type="Gene3D" id="3.40.50.10190">
    <property type="entry name" value="BRCT domain"/>
    <property type="match status" value="1"/>
</dbReference>
<dbReference type="SUPFAM" id="SSF52113">
    <property type="entry name" value="BRCT domain"/>
    <property type="match status" value="1"/>
</dbReference>
<dbReference type="Pfam" id="PF14520">
    <property type="entry name" value="HHH_5"/>
    <property type="match status" value="1"/>
</dbReference>
<dbReference type="PIRSF" id="PIRSF001604">
    <property type="entry name" value="LigA"/>
    <property type="match status" value="1"/>
</dbReference>
<gene>
    <name evidence="14 16" type="primary">ligA</name>
    <name evidence="16" type="ORF">ENG47_03830</name>
</gene>
<feature type="binding site" evidence="14">
    <location>
        <position position="428"/>
    </location>
    <ligand>
        <name>Zn(2+)</name>
        <dbReference type="ChEBI" id="CHEBI:29105"/>
    </ligand>
</feature>
<evidence type="ECO:0000256" key="12">
    <source>
        <dbReference type="ARBA" id="ARBA00034005"/>
    </source>
</evidence>
<dbReference type="InterPro" id="IPR001357">
    <property type="entry name" value="BRCT_dom"/>
</dbReference>
<evidence type="ECO:0000256" key="11">
    <source>
        <dbReference type="ARBA" id="ARBA00023204"/>
    </source>
</evidence>
<feature type="binding site" evidence="14">
    <location>
        <begin position="34"/>
        <end position="38"/>
    </location>
    <ligand>
        <name>NAD(+)</name>
        <dbReference type="ChEBI" id="CHEBI:57540"/>
    </ligand>
</feature>
<dbReference type="Pfam" id="PF03119">
    <property type="entry name" value="DNA_ligase_ZBD"/>
    <property type="match status" value="1"/>
</dbReference>
<dbReference type="PROSITE" id="PS50172">
    <property type="entry name" value="BRCT"/>
    <property type="match status" value="1"/>
</dbReference>
<keyword evidence="6 14" id="KW-0479">Metal-binding</keyword>
<comment type="catalytic activity">
    <reaction evidence="12 14">
        <text>NAD(+) + (deoxyribonucleotide)n-3'-hydroxyl + 5'-phospho-(deoxyribonucleotide)m = (deoxyribonucleotide)n+m + AMP + beta-nicotinamide D-nucleotide.</text>
        <dbReference type="EC" id="6.5.1.2"/>
    </reaction>
</comment>
<dbReference type="Pfam" id="PF22745">
    <property type="entry name" value="Nlig-Ia"/>
    <property type="match status" value="1"/>
</dbReference>
<dbReference type="SUPFAM" id="SSF47781">
    <property type="entry name" value="RuvA domain 2-like"/>
    <property type="match status" value="1"/>
</dbReference>
<feature type="binding site" evidence="14">
    <location>
        <position position="433"/>
    </location>
    <ligand>
        <name>Zn(2+)</name>
        <dbReference type="ChEBI" id="CHEBI:29105"/>
    </ligand>
</feature>
<dbReference type="Gene3D" id="3.30.470.30">
    <property type="entry name" value="DNA ligase/mRNA capping enzyme"/>
    <property type="match status" value="1"/>
</dbReference>
<dbReference type="SUPFAM" id="SSF50249">
    <property type="entry name" value="Nucleic acid-binding proteins"/>
    <property type="match status" value="1"/>
</dbReference>
<dbReference type="PROSITE" id="PS01056">
    <property type="entry name" value="DNA_LIGASE_N2"/>
    <property type="match status" value="1"/>
</dbReference>
<dbReference type="Pfam" id="PF12826">
    <property type="entry name" value="HHH_2"/>
    <property type="match status" value="1"/>
</dbReference>
<evidence type="ECO:0000256" key="6">
    <source>
        <dbReference type="ARBA" id="ARBA00022723"/>
    </source>
</evidence>
<evidence type="ECO:0000256" key="9">
    <source>
        <dbReference type="ARBA" id="ARBA00022842"/>
    </source>
</evidence>
<keyword evidence="14" id="KW-0464">Manganese</keyword>